<dbReference type="InterPro" id="IPR012291">
    <property type="entry name" value="CBM2_carb-bd_dom_sf"/>
</dbReference>
<evidence type="ECO:0000256" key="10">
    <source>
        <dbReference type="RuleBase" id="RU361166"/>
    </source>
</evidence>
<dbReference type="Proteomes" id="UP000275408">
    <property type="component" value="Unassembled WGS sequence"/>
</dbReference>
<dbReference type="InterPro" id="IPR033126">
    <property type="entry name" value="Glyco_hydro_9_Asp/Glu_AS"/>
</dbReference>
<dbReference type="SUPFAM" id="SSF48208">
    <property type="entry name" value="Six-hairpin glycosidases"/>
    <property type="match status" value="1"/>
</dbReference>
<dbReference type="OMA" id="EWPGNFK"/>
<gene>
    <name evidence="13" type="ORF">pdam_00002538</name>
</gene>
<dbReference type="AlphaFoldDB" id="A0A3M6TRY3"/>
<evidence type="ECO:0000256" key="3">
    <source>
        <dbReference type="ARBA" id="ARBA00022801"/>
    </source>
</evidence>
<dbReference type="EMBL" id="RCHS01003049">
    <property type="protein sequence ID" value="RMX44140.1"/>
    <property type="molecule type" value="Genomic_DNA"/>
</dbReference>
<dbReference type="InterPro" id="IPR001701">
    <property type="entry name" value="Glyco_hydro_9"/>
</dbReference>
<dbReference type="GO" id="GO:0008810">
    <property type="term" value="F:cellulase activity"/>
    <property type="evidence" value="ECO:0007669"/>
    <property type="project" value="UniProtKB-EC"/>
</dbReference>
<dbReference type="InterPro" id="IPR018221">
    <property type="entry name" value="Glyco_hydro_9_His_AS"/>
</dbReference>
<feature type="region of interest" description="Disordered" evidence="11">
    <location>
        <begin position="247"/>
        <end position="416"/>
    </location>
</feature>
<comment type="catalytic activity">
    <reaction evidence="1 10">
        <text>Endohydrolysis of (1-&gt;4)-beta-D-glucosidic linkages in cellulose, lichenin and cereal beta-D-glucans.</text>
        <dbReference type="EC" id="3.2.1.4"/>
    </reaction>
</comment>
<name>A0A3M6TRY3_POCDA</name>
<feature type="active site" evidence="9">
    <location>
        <position position="827"/>
    </location>
</feature>
<reference evidence="13 14" key="1">
    <citation type="journal article" date="2018" name="Sci. Rep.">
        <title>Comparative analysis of the Pocillopora damicornis genome highlights role of immune system in coral evolution.</title>
        <authorList>
            <person name="Cunning R."/>
            <person name="Bay R.A."/>
            <person name="Gillette P."/>
            <person name="Baker A.C."/>
            <person name="Traylor-Knowles N."/>
        </authorList>
    </citation>
    <scope>NUCLEOTIDE SEQUENCE [LARGE SCALE GENOMIC DNA]</scope>
    <source>
        <strain evidence="13">RSMAS</strain>
        <tissue evidence="13">Whole animal</tissue>
    </source>
</reference>
<evidence type="ECO:0000256" key="9">
    <source>
        <dbReference type="PROSITE-ProRule" id="PRU10060"/>
    </source>
</evidence>
<dbReference type="GO" id="GO:0030245">
    <property type="term" value="P:cellulose catabolic process"/>
    <property type="evidence" value="ECO:0007669"/>
    <property type="project" value="UniProtKB-KW"/>
</dbReference>
<evidence type="ECO:0000256" key="7">
    <source>
        <dbReference type="ARBA" id="ARBA00023326"/>
    </source>
</evidence>
<dbReference type="PANTHER" id="PTHR22298">
    <property type="entry name" value="ENDO-1,4-BETA-GLUCANASE"/>
    <property type="match status" value="1"/>
</dbReference>
<evidence type="ECO:0000313" key="14">
    <source>
        <dbReference type="Proteomes" id="UP000275408"/>
    </source>
</evidence>
<feature type="chain" id="PRO_5017848599" description="Endoglucanase" evidence="10">
    <location>
        <begin position="17"/>
        <end position="852"/>
    </location>
</feature>
<dbReference type="PROSITE" id="PS00698">
    <property type="entry name" value="GH9_3"/>
    <property type="match status" value="1"/>
</dbReference>
<dbReference type="Pfam" id="PF00759">
    <property type="entry name" value="Glyco_hydro_9"/>
    <property type="match status" value="1"/>
</dbReference>
<feature type="domain" description="Glycoside hydrolase family 9" evidence="12">
    <location>
        <begin position="417"/>
        <end position="839"/>
    </location>
</feature>
<keyword evidence="4 10" id="KW-0136">Cellulose degradation</keyword>
<dbReference type="STRING" id="46731.A0A3M6TRY3"/>
<comment type="caution">
    <text evidence="13">The sequence shown here is derived from an EMBL/GenBank/DDBJ whole genome shotgun (WGS) entry which is preliminary data.</text>
</comment>
<evidence type="ECO:0000259" key="12">
    <source>
        <dbReference type="Pfam" id="PF00759"/>
    </source>
</evidence>
<sequence length="852" mass="94175">MNEFLLLLCLVSLGYSEEINIKLVDNWPSGFKMKISHIMSQSVTGGWKMSLKFSKPIGQLQAPNARRLSSAQGNSVFCLRNQQYNGNLKAGSKLEMEFIGEKAKNNEAAPSATLEFHPGRNAKCDMSPFPTVIPPGATPPVQEKSIARLIEEWPNGFKMKISILMQQKVEGGWEMTLTFPIAVRALQTPKAFKKWRSSDRKVYILENRPYNANLDKCSRLEMIIIGRKQMNSDPPSEATIEFRRKESWIGGGEGGCTFSTTQPPTTTEEPGTSMPPVTAEPPTGTEPPTSTKPTTKEPVTATEPPTTIEPTTTNGPTTVTEPPTTKEPDTTEQPATNGPTTITEPPATTEPPTTNLPTTVTEPPTATELPTTKEVTTERPLATTESPSTKVPSTTTEQPTELPTTNKPSSAPPPFDYDAVLHDSILFYEAQRSGKLPSSNRVPWRKDSALGDRGDNGEDLTGGWYDAGDHVKFGFPMAFSVTMLSWGLVEYRDAYEDAGELSYMLDSIKWPLDYFMKAHTKQDEFYGQVGDGNADHGYWGRPEDMTMRRPAWKITPQKPGSDLAAETAAALAAASIAFRSTDISYSMRLLQHAAELYDFADKNRGLYSDSIPNAASFYRSHSGYKDELVWGAAWLYKATQDQKYLSKAEQYYNDFAMNGKPWAFSWDDKKGGVQVLLAAITNKASYKQAVDTFITSWLPGHEVHYTPKGLAWRDQWGPNRYSANTAFLALVAADHGIRPTAFRNFAKQQIHYMLGDSDRSFVVGFGTNPPERPHHRSSSCPLSPVPCSWNDFNKPDPNPQILYGALVGGPGKNDEYKDDRTDFIKNEVATDYNAGFQSAVAGLKHLSLTGKL</sequence>
<dbReference type="FunFam" id="1.50.10.10:FF:000020">
    <property type="entry name" value="Endoglucanase"/>
    <property type="match status" value="1"/>
</dbReference>
<keyword evidence="14" id="KW-1185">Reference proteome</keyword>
<feature type="compositionally biased region" description="Polar residues" evidence="11">
    <location>
        <begin position="383"/>
        <end position="393"/>
    </location>
</feature>
<dbReference type="EC" id="3.2.1.4" evidence="10"/>
<comment type="similarity">
    <text evidence="2 8 10">Belongs to the glycosyl hydrolase 9 (cellulase E) family.</text>
</comment>
<feature type="compositionally biased region" description="Low complexity" evidence="11">
    <location>
        <begin position="394"/>
        <end position="405"/>
    </location>
</feature>
<keyword evidence="10" id="KW-0732">Signal</keyword>
<dbReference type="OrthoDB" id="10257085at2759"/>
<dbReference type="Gene3D" id="2.60.40.290">
    <property type="match status" value="1"/>
</dbReference>
<dbReference type="Gene3D" id="1.50.10.10">
    <property type="match status" value="1"/>
</dbReference>
<feature type="compositionally biased region" description="Low complexity" evidence="11">
    <location>
        <begin position="331"/>
        <end position="372"/>
    </location>
</feature>
<evidence type="ECO:0000256" key="4">
    <source>
        <dbReference type="ARBA" id="ARBA00023001"/>
    </source>
</evidence>
<organism evidence="13 14">
    <name type="scientific">Pocillopora damicornis</name>
    <name type="common">Cauliflower coral</name>
    <name type="synonym">Millepora damicornis</name>
    <dbReference type="NCBI Taxonomy" id="46731"/>
    <lineage>
        <taxon>Eukaryota</taxon>
        <taxon>Metazoa</taxon>
        <taxon>Cnidaria</taxon>
        <taxon>Anthozoa</taxon>
        <taxon>Hexacorallia</taxon>
        <taxon>Scleractinia</taxon>
        <taxon>Astrocoeniina</taxon>
        <taxon>Pocilloporidae</taxon>
        <taxon>Pocillopora</taxon>
    </lineage>
</organism>
<evidence type="ECO:0000256" key="8">
    <source>
        <dbReference type="PROSITE-ProRule" id="PRU10059"/>
    </source>
</evidence>
<keyword evidence="6 8" id="KW-0326">Glycosidase</keyword>
<feature type="compositionally biased region" description="Low complexity" evidence="11">
    <location>
        <begin position="257"/>
        <end position="323"/>
    </location>
</feature>
<dbReference type="PROSITE" id="PS00592">
    <property type="entry name" value="GH9_2"/>
    <property type="match status" value="1"/>
</dbReference>
<dbReference type="InterPro" id="IPR012341">
    <property type="entry name" value="6hp_glycosidase-like_sf"/>
</dbReference>
<feature type="active site" evidence="8">
    <location>
        <position position="774"/>
    </location>
</feature>
<evidence type="ECO:0000256" key="1">
    <source>
        <dbReference type="ARBA" id="ARBA00000966"/>
    </source>
</evidence>
<evidence type="ECO:0000256" key="11">
    <source>
        <dbReference type="SAM" id="MobiDB-lite"/>
    </source>
</evidence>
<dbReference type="PRINTS" id="PR01217">
    <property type="entry name" value="PRICHEXTENSN"/>
</dbReference>
<dbReference type="InterPro" id="IPR008928">
    <property type="entry name" value="6-hairpin_glycosidase_sf"/>
</dbReference>
<accession>A0A3M6TRY3</accession>
<proteinExistence type="inferred from homology"/>
<evidence type="ECO:0000256" key="2">
    <source>
        <dbReference type="ARBA" id="ARBA00007072"/>
    </source>
</evidence>
<keyword evidence="3 8" id="KW-0378">Hydrolase</keyword>
<protein>
    <recommendedName>
        <fullName evidence="10">Endoglucanase</fullName>
        <ecNumber evidence="10">3.2.1.4</ecNumber>
    </recommendedName>
</protein>
<evidence type="ECO:0000256" key="5">
    <source>
        <dbReference type="ARBA" id="ARBA00023277"/>
    </source>
</evidence>
<feature type="signal peptide" evidence="10">
    <location>
        <begin position="1"/>
        <end position="16"/>
    </location>
</feature>
<keyword evidence="5 8" id="KW-0119">Carbohydrate metabolism</keyword>
<feature type="active site" evidence="9">
    <location>
        <position position="818"/>
    </location>
</feature>
<evidence type="ECO:0000256" key="6">
    <source>
        <dbReference type="ARBA" id="ARBA00023295"/>
    </source>
</evidence>
<evidence type="ECO:0000313" key="13">
    <source>
        <dbReference type="EMBL" id="RMX44140.1"/>
    </source>
</evidence>
<keyword evidence="7 8" id="KW-0624">Polysaccharide degradation</keyword>
<dbReference type="GO" id="GO:0030247">
    <property type="term" value="F:polysaccharide binding"/>
    <property type="evidence" value="ECO:0007669"/>
    <property type="project" value="InterPro"/>
</dbReference>